<sequence length="327" mass="39084">MNLTKRQHYVPQCYLKLFSSRYEDKVDYFDKITYKNLSSQHVKNVAQQRYYYDFSEEFVKSYNENIENDLNVEEINQQHLEKYFSKLEGGFARALESLTSKIQAQENLLQISSFENIITEEEKKELSFFIALQSIRTPSYRELLKNFNNILEQNYESLFSSEEGKEINDNELFFYYLNTGALDRLSTHFLEDFQWSLGIINHPEQARFKHVRKQFVTDEFLISDNPVINLKHVERRNPLNISLEFALPLSPKHIIILRDNNHPEPVDSSVFEINRNQVRIYNEYQYRFSNRFVFHTKSVNKNKIKNFFSYQSKNLSHNSGSFCVLEF</sequence>
<protein>
    <recommendedName>
        <fullName evidence="3">DUF4238 domain-containing protein</fullName>
    </recommendedName>
</protein>
<dbReference type="Pfam" id="PF14022">
    <property type="entry name" value="DUF4238"/>
    <property type="match status" value="1"/>
</dbReference>
<name>A0ABX4HNN3_9BACI</name>
<keyword evidence="2" id="KW-1185">Reference proteome</keyword>
<accession>A0ABX4HNN3</accession>
<evidence type="ECO:0000313" key="1">
    <source>
        <dbReference type="EMBL" id="PBB04808.1"/>
    </source>
</evidence>
<proteinExistence type="predicted"/>
<dbReference type="InterPro" id="IPR025332">
    <property type="entry name" value="DUF4238"/>
</dbReference>
<reference evidence="1 2" key="1">
    <citation type="submission" date="2017-08" db="EMBL/GenBank/DDBJ databases">
        <title>Salimicrobium alkalisoli sp. nov., isolated from saline alkaline soil.</title>
        <authorList>
            <person name="Zhang G."/>
            <person name="Xiong Q."/>
        </authorList>
    </citation>
    <scope>NUCLEOTIDE SEQUENCE [LARGE SCALE GENOMIC DNA]</scope>
    <source>
        <strain evidence="1 2">WN024</strain>
    </source>
</reference>
<evidence type="ECO:0008006" key="3">
    <source>
        <dbReference type="Google" id="ProtNLM"/>
    </source>
</evidence>
<gene>
    <name evidence="1" type="ORF">CKW00_12015</name>
</gene>
<dbReference type="EMBL" id="NSGH01000025">
    <property type="protein sequence ID" value="PBB04808.1"/>
    <property type="molecule type" value="Genomic_DNA"/>
</dbReference>
<dbReference type="RefSeq" id="WP_095822773.1">
    <property type="nucleotide sequence ID" value="NZ_NSGH01000025.1"/>
</dbReference>
<evidence type="ECO:0000313" key="2">
    <source>
        <dbReference type="Proteomes" id="UP000217561"/>
    </source>
</evidence>
<comment type="caution">
    <text evidence="1">The sequence shown here is derived from an EMBL/GenBank/DDBJ whole genome shotgun (WGS) entry which is preliminary data.</text>
</comment>
<organism evidence="1 2">
    <name type="scientific">Salimicrobium humidisoli</name>
    <dbReference type="NCBI Taxonomy" id="2029857"/>
    <lineage>
        <taxon>Bacteria</taxon>
        <taxon>Bacillati</taxon>
        <taxon>Bacillota</taxon>
        <taxon>Bacilli</taxon>
        <taxon>Bacillales</taxon>
        <taxon>Bacillaceae</taxon>
        <taxon>Salimicrobium</taxon>
    </lineage>
</organism>
<dbReference type="Proteomes" id="UP000217561">
    <property type="component" value="Unassembled WGS sequence"/>
</dbReference>